<keyword evidence="3" id="KW-1185">Reference proteome</keyword>
<dbReference type="Proteomes" id="UP001165080">
    <property type="component" value="Unassembled WGS sequence"/>
</dbReference>
<feature type="transmembrane region" description="Helical" evidence="1">
    <location>
        <begin position="34"/>
        <end position="54"/>
    </location>
</feature>
<comment type="caution">
    <text evidence="2">The sequence shown here is derived from an EMBL/GenBank/DDBJ whole genome shotgun (WGS) entry which is preliminary data.</text>
</comment>
<reference evidence="2 3" key="1">
    <citation type="journal article" date="2023" name="Commun. Biol.">
        <title>Reorganization of the ancestral sex-determining regions during the evolution of trioecy in Pleodorina starrii.</title>
        <authorList>
            <person name="Takahashi K."/>
            <person name="Suzuki S."/>
            <person name="Kawai-Toyooka H."/>
            <person name="Yamamoto K."/>
            <person name="Hamaji T."/>
            <person name="Ootsuki R."/>
            <person name="Yamaguchi H."/>
            <person name="Kawachi M."/>
            <person name="Higashiyama T."/>
            <person name="Nozaki H."/>
        </authorList>
    </citation>
    <scope>NUCLEOTIDE SEQUENCE [LARGE SCALE GENOMIC DNA]</scope>
    <source>
        <strain evidence="2 3">NIES-4479</strain>
    </source>
</reference>
<proteinExistence type="predicted"/>
<evidence type="ECO:0000256" key="1">
    <source>
        <dbReference type="SAM" id="Phobius"/>
    </source>
</evidence>
<name>A0A9W6BHT6_9CHLO</name>
<accession>A0A9W6BHT6</accession>
<keyword evidence="1" id="KW-1133">Transmembrane helix</keyword>
<evidence type="ECO:0000313" key="2">
    <source>
        <dbReference type="EMBL" id="GLC52070.1"/>
    </source>
</evidence>
<organism evidence="2 3">
    <name type="scientific">Pleodorina starrii</name>
    <dbReference type="NCBI Taxonomy" id="330485"/>
    <lineage>
        <taxon>Eukaryota</taxon>
        <taxon>Viridiplantae</taxon>
        <taxon>Chlorophyta</taxon>
        <taxon>core chlorophytes</taxon>
        <taxon>Chlorophyceae</taxon>
        <taxon>CS clade</taxon>
        <taxon>Chlamydomonadales</taxon>
        <taxon>Volvocaceae</taxon>
        <taxon>Pleodorina</taxon>
    </lineage>
</organism>
<dbReference type="EMBL" id="BRXU01000005">
    <property type="protein sequence ID" value="GLC52070.1"/>
    <property type="molecule type" value="Genomic_DNA"/>
</dbReference>
<feature type="transmembrane region" description="Helical" evidence="1">
    <location>
        <begin position="66"/>
        <end position="83"/>
    </location>
</feature>
<keyword evidence="1" id="KW-0812">Transmembrane</keyword>
<dbReference type="AlphaFoldDB" id="A0A9W6BHT6"/>
<keyword evidence="1" id="KW-0472">Membrane</keyword>
<gene>
    <name evidence="2" type="primary">PLEST003911</name>
    <name evidence="2" type="ORF">PLESTB_000579400</name>
</gene>
<sequence length="99" mass="10770">MAHGRLRIDGCGGLHGDGGGAEPVQDTIGPPARLFVFFGAAAPACARLCGLLRINVDRFAGGRGRGRLAFFFFEVSMMLVYGWKNLAWTSEYYNSREVV</sequence>
<protein>
    <submittedName>
        <fullName evidence="2">Uncharacterized protein</fullName>
    </submittedName>
</protein>
<evidence type="ECO:0000313" key="3">
    <source>
        <dbReference type="Proteomes" id="UP001165080"/>
    </source>
</evidence>